<proteinExistence type="inferred from homology"/>
<keyword evidence="4 6" id="KW-1133">Transmembrane helix</keyword>
<evidence type="ECO:0000256" key="6">
    <source>
        <dbReference type="SAM" id="Phobius"/>
    </source>
</evidence>
<feature type="transmembrane region" description="Helical" evidence="6">
    <location>
        <begin position="156"/>
        <end position="174"/>
    </location>
</feature>
<feature type="transmembrane region" description="Helical" evidence="6">
    <location>
        <begin position="94"/>
        <end position="112"/>
    </location>
</feature>
<feature type="transmembrane region" description="Helical" evidence="6">
    <location>
        <begin position="389"/>
        <end position="408"/>
    </location>
</feature>
<evidence type="ECO:0000256" key="1">
    <source>
        <dbReference type="ARBA" id="ARBA00004141"/>
    </source>
</evidence>
<evidence type="ECO:0000256" key="3">
    <source>
        <dbReference type="ARBA" id="ARBA00022692"/>
    </source>
</evidence>
<comment type="subcellular location">
    <subcellularLocation>
        <location evidence="1">Membrane</location>
        <topology evidence="1">Multi-pass membrane protein</topology>
    </subcellularLocation>
</comment>
<keyword evidence="5 6" id="KW-0472">Membrane</keyword>
<evidence type="ECO:0000256" key="2">
    <source>
        <dbReference type="ARBA" id="ARBA00005731"/>
    </source>
</evidence>
<dbReference type="GO" id="GO:0016020">
    <property type="term" value="C:membrane"/>
    <property type="evidence" value="ECO:0007669"/>
    <property type="project" value="UniProtKB-SubCell"/>
</dbReference>
<comment type="caution">
    <text evidence="7">The sequence shown here is derived from an EMBL/GenBank/DDBJ whole genome shotgun (WGS) entry which is preliminary data.</text>
</comment>
<dbReference type="Proteomes" id="UP001283361">
    <property type="component" value="Unassembled WGS sequence"/>
</dbReference>
<name>A0AAE1B7Q9_9GAST</name>
<feature type="transmembrane region" description="Helical" evidence="6">
    <location>
        <begin position="39"/>
        <end position="57"/>
    </location>
</feature>
<evidence type="ECO:0000256" key="4">
    <source>
        <dbReference type="ARBA" id="ARBA00022989"/>
    </source>
</evidence>
<accession>A0AAE1B7Q9</accession>
<dbReference type="InterPro" id="IPR012435">
    <property type="entry name" value="TMEM144"/>
</dbReference>
<dbReference type="EMBL" id="JAWDGP010000364">
    <property type="protein sequence ID" value="KAK3801140.1"/>
    <property type="molecule type" value="Genomic_DNA"/>
</dbReference>
<feature type="transmembrane region" description="Helical" evidence="6">
    <location>
        <begin position="329"/>
        <end position="350"/>
    </location>
</feature>
<comment type="similarity">
    <text evidence="2">Belongs to the TMEM144 family.</text>
</comment>
<dbReference type="PANTHER" id="PTHR16119:SF17">
    <property type="entry name" value="TRANSMEMBRANE PROTEIN 144"/>
    <property type="match status" value="1"/>
</dbReference>
<dbReference type="InterPro" id="IPR010651">
    <property type="entry name" value="Sugar_transport"/>
</dbReference>
<reference evidence="7" key="1">
    <citation type="journal article" date="2023" name="G3 (Bethesda)">
        <title>A reference genome for the long-term kleptoplast-retaining sea slug Elysia crispata morphotype clarki.</title>
        <authorList>
            <person name="Eastman K.E."/>
            <person name="Pendleton A.L."/>
            <person name="Shaikh M.A."/>
            <person name="Suttiyut T."/>
            <person name="Ogas R."/>
            <person name="Tomko P."/>
            <person name="Gavelis G."/>
            <person name="Widhalm J.R."/>
            <person name="Wisecaver J.H."/>
        </authorList>
    </citation>
    <scope>NUCLEOTIDE SEQUENCE</scope>
    <source>
        <strain evidence="7">ECLA1</strain>
    </source>
</reference>
<keyword evidence="3 6" id="KW-0812">Transmembrane</keyword>
<dbReference type="Pfam" id="PF07857">
    <property type="entry name" value="TMEM144"/>
    <property type="match status" value="2"/>
</dbReference>
<protein>
    <recommendedName>
        <fullName evidence="9">Transmembrane protein 144</fullName>
    </recommendedName>
</protein>
<evidence type="ECO:0000256" key="5">
    <source>
        <dbReference type="ARBA" id="ARBA00023136"/>
    </source>
</evidence>
<keyword evidence="8" id="KW-1185">Reference proteome</keyword>
<feature type="transmembrane region" description="Helical" evidence="6">
    <location>
        <begin position="124"/>
        <end position="144"/>
    </location>
</feature>
<dbReference type="AlphaFoldDB" id="A0AAE1B7Q9"/>
<organism evidence="7 8">
    <name type="scientific">Elysia crispata</name>
    <name type="common">lettuce slug</name>
    <dbReference type="NCBI Taxonomy" id="231223"/>
    <lineage>
        <taxon>Eukaryota</taxon>
        <taxon>Metazoa</taxon>
        <taxon>Spiralia</taxon>
        <taxon>Lophotrochozoa</taxon>
        <taxon>Mollusca</taxon>
        <taxon>Gastropoda</taxon>
        <taxon>Heterobranchia</taxon>
        <taxon>Euthyneura</taxon>
        <taxon>Panpulmonata</taxon>
        <taxon>Sacoglossa</taxon>
        <taxon>Placobranchoidea</taxon>
        <taxon>Plakobranchidae</taxon>
        <taxon>Elysia</taxon>
    </lineage>
</organism>
<dbReference type="GO" id="GO:0015144">
    <property type="term" value="F:carbohydrate transmembrane transporter activity"/>
    <property type="evidence" value="ECO:0007669"/>
    <property type="project" value="InterPro"/>
</dbReference>
<gene>
    <name evidence="7" type="ORF">RRG08_006860</name>
</gene>
<evidence type="ECO:0000313" key="8">
    <source>
        <dbReference type="Proteomes" id="UP001283361"/>
    </source>
</evidence>
<dbReference type="PANTHER" id="PTHR16119">
    <property type="entry name" value="TRANSMEMBRANE PROTEIN 144"/>
    <property type="match status" value="1"/>
</dbReference>
<sequence>METLNDMYSAWSNYTNYSTPTTATTTTTTEHTITASETSVGFVCVIIAVLVYGSNNVPVKKFSTGDGVFFQWVVCNGIFLVGLVVQLIQNSKFFPLVMLGGFIWTTGNLTVVPIIKTIGMGMGISLWGTVGLTTGWASGKFGWFGMDKDSISQVGLNYGGVVLSACSILLYVLVKDEISSNKRRDIEVMVKAPSEASPLLLENGSLNNQIRPGNTQLTQVSDTYSTLNDSIANQERYRNGTLIHVSDIYATPVENRNHNAEQEKSNRVCNGLTFAPAIHVQDNYEDRGATQNGLDYVFAEYCGIYLTSTTYFSIYCLVNKNYPKVNPKAILPGVTVGIMWGIATACWFVANSKLSVSISYPIVSTGPCTVASLFWGVCVFKEIRGVRNIAILVSGFIVMTAGALLAGVSR</sequence>
<feature type="transmembrane region" description="Helical" evidence="6">
    <location>
        <begin position="356"/>
        <end position="377"/>
    </location>
</feature>
<feature type="transmembrane region" description="Helical" evidence="6">
    <location>
        <begin position="69"/>
        <end position="88"/>
    </location>
</feature>
<evidence type="ECO:0000313" key="7">
    <source>
        <dbReference type="EMBL" id="KAK3801140.1"/>
    </source>
</evidence>
<evidence type="ECO:0008006" key="9">
    <source>
        <dbReference type="Google" id="ProtNLM"/>
    </source>
</evidence>